<protein>
    <submittedName>
        <fullName evidence="3">Uncharacterized protein</fullName>
    </submittedName>
</protein>
<feature type="coiled-coil region" evidence="1">
    <location>
        <begin position="33"/>
        <end position="67"/>
    </location>
</feature>
<evidence type="ECO:0000313" key="3">
    <source>
        <dbReference type="EMBL" id="QCC50464.1"/>
    </source>
</evidence>
<evidence type="ECO:0000256" key="2">
    <source>
        <dbReference type="SAM" id="MobiDB-lite"/>
    </source>
</evidence>
<name>A0A4D6H8R8_9EURY</name>
<dbReference type="AlphaFoldDB" id="A0A4D6H8R8"/>
<dbReference type="KEGG" id="hsn:DV733_04075"/>
<feature type="region of interest" description="Disordered" evidence="2">
    <location>
        <begin position="1"/>
        <end position="31"/>
    </location>
</feature>
<reference evidence="3 4" key="1">
    <citation type="journal article" date="2019" name="Nat. Commun.">
        <title>A new type of DNA phosphorothioation-based antiviral system in archaea.</title>
        <authorList>
            <person name="Xiong L."/>
            <person name="Liu S."/>
            <person name="Chen S."/>
            <person name="Xiao Y."/>
            <person name="Zhu B."/>
            <person name="Gao Y."/>
            <person name="Zhang Y."/>
            <person name="Chen B."/>
            <person name="Luo J."/>
            <person name="Deng Z."/>
            <person name="Chen X."/>
            <person name="Wang L."/>
            <person name="Chen S."/>
        </authorList>
    </citation>
    <scope>NUCLEOTIDE SEQUENCE [LARGE SCALE GENOMIC DNA]</scope>
    <source>
        <strain evidence="3 4">CBA1105</strain>
    </source>
</reference>
<keyword evidence="1" id="KW-0175">Coiled coil</keyword>
<gene>
    <name evidence="3" type="ORF">DV733_04075</name>
</gene>
<dbReference type="EMBL" id="CP031310">
    <property type="protein sequence ID" value="QCC50464.1"/>
    <property type="molecule type" value="Genomic_DNA"/>
</dbReference>
<evidence type="ECO:0000313" key="4">
    <source>
        <dbReference type="Proteomes" id="UP000296706"/>
    </source>
</evidence>
<evidence type="ECO:0000256" key="1">
    <source>
        <dbReference type="SAM" id="Coils"/>
    </source>
</evidence>
<feature type="compositionally biased region" description="Basic and acidic residues" evidence="2">
    <location>
        <begin position="7"/>
        <end position="31"/>
    </location>
</feature>
<accession>A0A4D6H8R8</accession>
<dbReference type="Proteomes" id="UP000296706">
    <property type="component" value="Chromosome"/>
</dbReference>
<keyword evidence="4" id="KW-1185">Reference proteome</keyword>
<proteinExistence type="predicted"/>
<sequence length="90" mass="10347">MAAQHGHQGDDERVDSVALADRREADSERDARVAELEAALDRRDEQVQALIDQYEHLLATRERLRRDAGDSEFVWTDDRDGSTTLLDRLR</sequence>
<dbReference type="GeneID" id="39847014"/>
<dbReference type="RefSeq" id="WP_049993911.1">
    <property type="nucleotide sequence ID" value="NZ_CP031310.1"/>
</dbReference>
<organism evidence="3 4">
    <name type="scientific">Halapricum salinum</name>
    <dbReference type="NCBI Taxonomy" id="1457250"/>
    <lineage>
        <taxon>Archaea</taxon>
        <taxon>Methanobacteriati</taxon>
        <taxon>Methanobacteriota</taxon>
        <taxon>Stenosarchaea group</taxon>
        <taxon>Halobacteria</taxon>
        <taxon>Halobacteriales</taxon>
        <taxon>Haloarculaceae</taxon>
        <taxon>Halapricum</taxon>
    </lineage>
</organism>